<feature type="region of interest" description="Disordered" evidence="1">
    <location>
        <begin position="37"/>
        <end position="95"/>
    </location>
</feature>
<gene>
    <name evidence="2" type="ORF">DCM83_07205</name>
</gene>
<evidence type="ECO:0000256" key="1">
    <source>
        <dbReference type="SAM" id="MobiDB-lite"/>
    </source>
</evidence>
<dbReference type="AlphaFoldDB" id="A0AAE9STN9"/>
<sequence>MAHSRGRSRGQFGMEKAVVTQRHSFVTCDVACRANGALPPPLAGEGWGEGFSATGRSPRGENPHPPRGDDASHRAARVGLSRKRERREPVGLAQP</sequence>
<proteinExistence type="predicted"/>
<organism evidence="2 3">
    <name type="scientific">Bradyrhizobium betae</name>
    <dbReference type="NCBI Taxonomy" id="244734"/>
    <lineage>
        <taxon>Bacteria</taxon>
        <taxon>Pseudomonadati</taxon>
        <taxon>Pseudomonadota</taxon>
        <taxon>Alphaproteobacteria</taxon>
        <taxon>Hyphomicrobiales</taxon>
        <taxon>Nitrobacteraceae</taxon>
        <taxon>Bradyrhizobium</taxon>
    </lineage>
</organism>
<feature type="compositionally biased region" description="Basic residues" evidence="1">
    <location>
        <begin position="74"/>
        <end position="85"/>
    </location>
</feature>
<evidence type="ECO:0000313" key="2">
    <source>
        <dbReference type="EMBL" id="UUO65026.1"/>
    </source>
</evidence>
<dbReference type="Proteomes" id="UP001058872">
    <property type="component" value="Chromosome"/>
</dbReference>
<protein>
    <submittedName>
        <fullName evidence="2">Uncharacterized protein</fullName>
    </submittedName>
</protein>
<feature type="compositionally biased region" description="Basic and acidic residues" evidence="1">
    <location>
        <begin position="58"/>
        <end position="73"/>
    </location>
</feature>
<evidence type="ECO:0000313" key="3">
    <source>
        <dbReference type="Proteomes" id="UP001058872"/>
    </source>
</evidence>
<dbReference type="EMBL" id="CP028989">
    <property type="protein sequence ID" value="UUO65026.1"/>
    <property type="molecule type" value="Genomic_DNA"/>
</dbReference>
<name>A0AAE9STN9_9BRAD</name>
<accession>A0AAE9STN9</accession>
<reference evidence="2" key="1">
    <citation type="submission" date="2018-04" db="EMBL/GenBank/DDBJ databases">
        <title>Genomes of Endosymbiotic and Endophytic Bradyrhizobium Publication status.</title>
        <authorList>
            <person name="Guha S."/>
            <person name="Jorrin B."/>
            <person name="Sarkar M."/>
            <person name="Poole P.S."/>
            <person name="DasGupta M."/>
        </authorList>
    </citation>
    <scope>NUCLEOTIDE SEQUENCE</scope>
    <source>
        <strain evidence="2">WBOS16</strain>
    </source>
</reference>